<dbReference type="AlphaFoldDB" id="A0A6M5YAN9"/>
<evidence type="ECO:0000256" key="7">
    <source>
        <dbReference type="SAM" id="SignalP"/>
    </source>
</evidence>
<evidence type="ECO:0000256" key="4">
    <source>
        <dbReference type="ARBA" id="ARBA00022777"/>
    </source>
</evidence>
<dbReference type="InterPro" id="IPR011622">
    <property type="entry name" value="7TMR_DISM_rcpt_extracell_dom2"/>
</dbReference>
<feature type="chain" id="PRO_5026795928" description="histidine kinase" evidence="7">
    <location>
        <begin position="21"/>
        <end position="616"/>
    </location>
</feature>
<feature type="transmembrane region" description="Helical" evidence="6">
    <location>
        <begin position="249"/>
        <end position="268"/>
    </location>
</feature>
<dbReference type="KEGG" id="stae:HNV11_18695"/>
<feature type="transmembrane region" description="Helical" evidence="6">
    <location>
        <begin position="280"/>
        <end position="299"/>
    </location>
</feature>
<feature type="signal peptide" evidence="7">
    <location>
        <begin position="1"/>
        <end position="20"/>
    </location>
</feature>
<keyword evidence="6" id="KW-1133">Transmembrane helix</keyword>
<proteinExistence type="predicted"/>
<reference evidence="11 12" key="1">
    <citation type="submission" date="2020-05" db="EMBL/GenBank/DDBJ databases">
        <title>Genome sequencing of Spirosoma sp. TS118.</title>
        <authorList>
            <person name="Lee J.-H."/>
            <person name="Jeong S."/>
            <person name="Zhao L."/>
            <person name="Jung J.-H."/>
            <person name="Kim M.-K."/>
            <person name="Lim S."/>
        </authorList>
    </citation>
    <scope>NUCLEOTIDE SEQUENCE [LARGE SCALE GENOMIC DNA]</scope>
    <source>
        <strain evidence="11 12">TS118</strain>
    </source>
</reference>
<feature type="domain" description="Histidine kinase/HSP90-like ATPase" evidence="8">
    <location>
        <begin position="519"/>
        <end position="608"/>
    </location>
</feature>
<gene>
    <name evidence="11" type="ORF">HNV11_18695</name>
</gene>
<feature type="domain" description="7TM-DISM receptor extracellular" evidence="10">
    <location>
        <begin position="35"/>
        <end position="170"/>
    </location>
</feature>
<evidence type="ECO:0000256" key="5">
    <source>
        <dbReference type="ARBA" id="ARBA00023012"/>
    </source>
</evidence>
<dbReference type="PANTHER" id="PTHR24421">
    <property type="entry name" value="NITRATE/NITRITE SENSOR PROTEIN NARX-RELATED"/>
    <property type="match status" value="1"/>
</dbReference>
<dbReference type="GO" id="GO:0004673">
    <property type="term" value="F:protein histidine kinase activity"/>
    <property type="evidence" value="ECO:0007669"/>
    <property type="project" value="UniProtKB-EC"/>
</dbReference>
<protein>
    <recommendedName>
        <fullName evidence="2">histidine kinase</fullName>
        <ecNumber evidence="2">2.7.13.3</ecNumber>
    </recommendedName>
</protein>
<feature type="transmembrane region" description="Helical" evidence="6">
    <location>
        <begin position="365"/>
        <end position="389"/>
    </location>
</feature>
<feature type="transmembrane region" description="Helical" evidence="6">
    <location>
        <begin position="183"/>
        <end position="204"/>
    </location>
</feature>
<feature type="domain" description="7TM-DISM receptor extracellular" evidence="9">
    <location>
        <begin position="184"/>
        <end position="386"/>
    </location>
</feature>
<feature type="transmembrane region" description="Helical" evidence="6">
    <location>
        <begin position="305"/>
        <end position="324"/>
    </location>
</feature>
<evidence type="ECO:0000256" key="3">
    <source>
        <dbReference type="ARBA" id="ARBA00022679"/>
    </source>
</evidence>
<dbReference type="Gene3D" id="3.30.565.10">
    <property type="entry name" value="Histidine kinase-like ATPase, C-terminal domain"/>
    <property type="match status" value="1"/>
</dbReference>
<keyword evidence="5" id="KW-0902">Two-component regulatory system</keyword>
<organism evidence="11 12">
    <name type="scientific">Spirosoma taeanense</name>
    <dbReference type="NCBI Taxonomy" id="2735870"/>
    <lineage>
        <taxon>Bacteria</taxon>
        <taxon>Pseudomonadati</taxon>
        <taxon>Bacteroidota</taxon>
        <taxon>Cytophagia</taxon>
        <taxon>Cytophagales</taxon>
        <taxon>Cytophagaceae</taxon>
        <taxon>Spirosoma</taxon>
    </lineage>
</organism>
<keyword evidence="7" id="KW-0732">Signal</keyword>
<dbReference type="InterPro" id="IPR050482">
    <property type="entry name" value="Sensor_HK_TwoCompSys"/>
</dbReference>
<evidence type="ECO:0000256" key="2">
    <source>
        <dbReference type="ARBA" id="ARBA00012438"/>
    </source>
</evidence>
<keyword evidence="6" id="KW-0812">Transmembrane</keyword>
<evidence type="ECO:0000259" key="10">
    <source>
        <dbReference type="Pfam" id="PF07696"/>
    </source>
</evidence>
<dbReference type="Proteomes" id="UP000502756">
    <property type="component" value="Chromosome"/>
</dbReference>
<evidence type="ECO:0000256" key="1">
    <source>
        <dbReference type="ARBA" id="ARBA00000085"/>
    </source>
</evidence>
<accession>A0A6M5YAN9</accession>
<evidence type="ECO:0000259" key="8">
    <source>
        <dbReference type="Pfam" id="PF02518"/>
    </source>
</evidence>
<dbReference type="Pfam" id="PF07696">
    <property type="entry name" value="7TMR-DISMED2"/>
    <property type="match status" value="1"/>
</dbReference>
<dbReference type="PANTHER" id="PTHR24421:SF10">
    <property type="entry name" value="NITRATE_NITRITE SENSOR PROTEIN NARQ"/>
    <property type="match status" value="1"/>
</dbReference>
<comment type="catalytic activity">
    <reaction evidence="1">
        <text>ATP + protein L-histidine = ADP + protein N-phospho-L-histidine.</text>
        <dbReference type="EC" id="2.7.13.3"/>
    </reaction>
</comment>
<evidence type="ECO:0000256" key="6">
    <source>
        <dbReference type="SAM" id="Phobius"/>
    </source>
</evidence>
<keyword evidence="4" id="KW-0418">Kinase</keyword>
<dbReference type="EMBL" id="CP053435">
    <property type="protein sequence ID" value="QJW91258.1"/>
    <property type="molecule type" value="Genomic_DNA"/>
</dbReference>
<dbReference type="Pfam" id="PF07695">
    <property type="entry name" value="7TMR-DISM_7TM"/>
    <property type="match status" value="1"/>
</dbReference>
<evidence type="ECO:0000259" key="9">
    <source>
        <dbReference type="Pfam" id="PF07695"/>
    </source>
</evidence>
<dbReference type="InterPro" id="IPR011623">
    <property type="entry name" value="7TMR_DISM_rcpt_extracell_dom1"/>
</dbReference>
<keyword evidence="3" id="KW-0808">Transferase</keyword>
<keyword evidence="6" id="KW-0472">Membrane</keyword>
<feature type="transmembrane region" description="Helical" evidence="6">
    <location>
        <begin position="336"/>
        <end position="353"/>
    </location>
</feature>
<dbReference type="SUPFAM" id="SSF55874">
    <property type="entry name" value="ATPase domain of HSP90 chaperone/DNA topoisomerase II/histidine kinase"/>
    <property type="match status" value="1"/>
</dbReference>
<evidence type="ECO:0000313" key="12">
    <source>
        <dbReference type="Proteomes" id="UP000502756"/>
    </source>
</evidence>
<dbReference type="EC" id="2.7.13.3" evidence="2"/>
<dbReference type="InterPro" id="IPR003594">
    <property type="entry name" value="HATPase_dom"/>
</dbReference>
<dbReference type="InterPro" id="IPR036890">
    <property type="entry name" value="HATPase_C_sf"/>
</dbReference>
<evidence type="ECO:0000313" key="11">
    <source>
        <dbReference type="EMBL" id="QJW91258.1"/>
    </source>
</evidence>
<dbReference type="Pfam" id="PF02518">
    <property type="entry name" value="HATPase_c"/>
    <property type="match status" value="1"/>
</dbReference>
<dbReference type="CDD" id="cd16917">
    <property type="entry name" value="HATPase_UhpB-NarQ-NarX-like"/>
    <property type="match status" value="1"/>
</dbReference>
<feature type="transmembrane region" description="Helical" evidence="6">
    <location>
        <begin position="211"/>
        <end position="229"/>
    </location>
</feature>
<dbReference type="GO" id="GO:0000160">
    <property type="term" value="P:phosphorelay signal transduction system"/>
    <property type="evidence" value="ECO:0007669"/>
    <property type="project" value="UniProtKB-KW"/>
</dbReference>
<name>A0A6M5YAN9_9BACT</name>
<sequence length="616" mass="69876">MAFIKLACWLLLLVSIKSVAASVPLTDSTGRLSIGQWVEYVEDSTYQLSLSDVRSRLYRNRFISTHQKAPNFGFRNAAFWFRFSVRNLSRDSLWVFEQALRGMGQIEVYVIDPGGRVLPQWGGDFIYSRKQQLASAGYAFLLRVGQGKVATVYVRMVPYGGQAFFPMYLSTLFVYKQHDQLAVLLWGIYYGLLLTGFLYHLLLWMFTRQTAYAYLSLYLATYFLFEINRGLSPAQQYLWPGLRWLIQNGLNLFFTVTLLAFVNFYSYVFGFRLESKRAKISTALIAGYIICLWLLLFFVPGLSRNFIAICQFLPTAGFLVVVGFRKLRAGHIYTHFYLYSLICFIGGGVLFSINRAGILPGDDFAVHYTGNLGSILEIILMSFGVAFALRQEQRNTIYFSEKARTAFTEGRAEELNLVALRLHHEAGNNLLLLLKTIERLSPDQPISGQTIKMLYSQAFDSYSMVRNWAYSATPETLLNQGLAIALQKLIDRANQTETVSFLLLITGDEDKLPLKVQFELYYVCVELVNNIIKHAQATEASLYVCIQQNLVITECRDDGIGFIQPVGSSAGGMGLDTIRKRLTRIGGTYETHRLRDRGMKVVVQIPLSDQPILTGK</sequence>
<dbReference type="Gene3D" id="2.60.40.2380">
    <property type="match status" value="1"/>
</dbReference>
<keyword evidence="12" id="KW-1185">Reference proteome</keyword>